<keyword evidence="8" id="KW-0812">Transmembrane</keyword>
<evidence type="ECO:0000259" key="10">
    <source>
        <dbReference type="PROSITE" id="PS51884"/>
    </source>
</evidence>
<evidence type="ECO:0000256" key="7">
    <source>
        <dbReference type="SAM" id="MobiDB-lite"/>
    </source>
</evidence>
<comment type="caution">
    <text evidence="11">The sequence shown here is derived from an EMBL/GenBank/DDBJ whole genome shotgun (WGS) entry which is preliminary data.</text>
</comment>
<evidence type="ECO:0000256" key="5">
    <source>
        <dbReference type="ARBA" id="ARBA00022889"/>
    </source>
</evidence>
<feature type="region of interest" description="Disordered" evidence="7">
    <location>
        <begin position="31"/>
        <end position="71"/>
    </location>
</feature>
<dbReference type="Proteomes" id="UP001152519">
    <property type="component" value="Unassembled WGS sequence"/>
</dbReference>
<keyword evidence="4 9" id="KW-0732">Signal</keyword>
<evidence type="ECO:0000256" key="1">
    <source>
        <dbReference type="ARBA" id="ARBA00004191"/>
    </source>
</evidence>
<evidence type="ECO:0000256" key="4">
    <source>
        <dbReference type="ARBA" id="ARBA00022729"/>
    </source>
</evidence>
<feature type="transmembrane region" description="Helical" evidence="8">
    <location>
        <begin position="146"/>
        <end position="167"/>
    </location>
</feature>
<proteinExistence type="predicted"/>
<feature type="signal peptide" evidence="9">
    <location>
        <begin position="1"/>
        <end position="29"/>
    </location>
</feature>
<evidence type="ECO:0000256" key="8">
    <source>
        <dbReference type="SAM" id="Phobius"/>
    </source>
</evidence>
<evidence type="ECO:0000313" key="11">
    <source>
        <dbReference type="EMBL" id="CAG6395125.1"/>
    </source>
</evidence>
<keyword evidence="12" id="KW-1185">Reference proteome</keyword>
<reference evidence="11" key="1">
    <citation type="submission" date="2021-05" db="EMBL/GenBank/DDBJ databases">
        <authorList>
            <person name="Arsene-Ploetze F."/>
        </authorList>
    </citation>
    <scope>NUCLEOTIDE SEQUENCE</scope>
    <source>
        <strain evidence="11">DSM 42138</strain>
    </source>
</reference>
<organism evidence="11 12">
    <name type="scientific">Actinacidiphila cocklensis</name>
    <dbReference type="NCBI Taxonomy" id="887465"/>
    <lineage>
        <taxon>Bacteria</taxon>
        <taxon>Bacillati</taxon>
        <taxon>Actinomycetota</taxon>
        <taxon>Actinomycetes</taxon>
        <taxon>Kitasatosporales</taxon>
        <taxon>Streptomycetaceae</taxon>
        <taxon>Actinacidiphila</taxon>
    </lineage>
</organism>
<name>A0A9W4DT69_9ACTN</name>
<dbReference type="NCBIfam" id="TIGR01167">
    <property type="entry name" value="LPXTG_anchor"/>
    <property type="match status" value="1"/>
</dbReference>
<evidence type="ECO:0000256" key="9">
    <source>
        <dbReference type="SAM" id="SignalP"/>
    </source>
</evidence>
<feature type="region of interest" description="Disordered" evidence="7">
    <location>
        <begin position="111"/>
        <end position="134"/>
    </location>
</feature>
<keyword evidence="5" id="KW-0130">Cell adhesion</keyword>
<evidence type="ECO:0000256" key="3">
    <source>
        <dbReference type="ARBA" id="ARBA00022525"/>
    </source>
</evidence>
<feature type="chain" id="PRO_5040806223" evidence="9">
    <location>
        <begin position="30"/>
        <end position="181"/>
    </location>
</feature>
<dbReference type="EMBL" id="CAJSLV010000059">
    <property type="protein sequence ID" value="CAG6395125.1"/>
    <property type="molecule type" value="Genomic_DNA"/>
</dbReference>
<keyword evidence="8" id="KW-0472">Membrane</keyword>
<feature type="compositionally biased region" description="Polar residues" evidence="7">
    <location>
        <begin position="53"/>
        <end position="68"/>
    </location>
</feature>
<dbReference type="GO" id="GO:0007155">
    <property type="term" value="P:cell adhesion"/>
    <property type="evidence" value="ECO:0007669"/>
    <property type="project" value="UniProtKB-KW"/>
</dbReference>
<dbReference type="AlphaFoldDB" id="A0A9W4DT69"/>
<dbReference type="InterPro" id="IPR005528">
    <property type="entry name" value="ChpA-H"/>
</dbReference>
<keyword evidence="2" id="KW-0134">Cell wall</keyword>
<keyword evidence="3" id="KW-0964">Secreted</keyword>
<dbReference type="PROSITE" id="PS51884">
    <property type="entry name" value="CHAPLIN"/>
    <property type="match status" value="1"/>
</dbReference>
<sequence length="181" mass="17578">MRRQILSRSLLTVAAASSILAVTGGYANADSDVHGGPHGSARSATAQEEADSQSDGHPSGATAQGITQGSPGLLSGNSLSLPIEAPVNVCGNSVDAVALLDAVSGVSCANGEAPTTPAVPAPRAQPPAPAAAPEVHTQLAETGASAGTVGTAVGAGAVLLLGGAMLYRRKSRAVPVQRAGS</sequence>
<evidence type="ECO:0000313" key="12">
    <source>
        <dbReference type="Proteomes" id="UP001152519"/>
    </source>
</evidence>
<accession>A0A9W4DT69</accession>
<keyword evidence="8" id="KW-1133">Transmembrane helix</keyword>
<feature type="domain" description="Chaplin" evidence="10">
    <location>
        <begin position="70"/>
        <end position="110"/>
    </location>
</feature>
<evidence type="ECO:0000256" key="2">
    <source>
        <dbReference type="ARBA" id="ARBA00022512"/>
    </source>
</evidence>
<evidence type="ECO:0000256" key="6">
    <source>
        <dbReference type="ARBA" id="ARBA00023087"/>
    </source>
</evidence>
<protein>
    <submittedName>
        <fullName evidence="11">LPXTG-motif cell wall anchor domain-containing protein</fullName>
    </submittedName>
</protein>
<dbReference type="RefSeq" id="WP_251492046.1">
    <property type="nucleotide sequence ID" value="NZ_CAJSLV010000059.1"/>
</dbReference>
<feature type="compositionally biased region" description="Pro residues" evidence="7">
    <location>
        <begin position="117"/>
        <end position="130"/>
    </location>
</feature>
<gene>
    <name evidence="11" type="ORF">SCOCK_30358</name>
</gene>
<comment type="subcellular location">
    <subcellularLocation>
        <location evidence="1">Secreted</location>
        <location evidence="1">Cell wall</location>
    </subcellularLocation>
</comment>
<keyword evidence="6" id="KW-0034">Amyloid</keyword>
<dbReference type="Pfam" id="PF03777">
    <property type="entry name" value="ChpA-C"/>
    <property type="match status" value="1"/>
</dbReference>